<evidence type="ECO:0000313" key="8">
    <source>
        <dbReference type="Proteomes" id="UP001165270"/>
    </source>
</evidence>
<dbReference type="PROSITE" id="PS51257">
    <property type="entry name" value="PROKAR_LIPOPROTEIN"/>
    <property type="match status" value="1"/>
</dbReference>
<dbReference type="EMBL" id="JALDAX010000001">
    <property type="protein sequence ID" value="MCI3238832.1"/>
    <property type="molecule type" value="Genomic_DNA"/>
</dbReference>
<keyword evidence="8" id="KW-1185">Reference proteome</keyword>
<evidence type="ECO:0000313" key="7">
    <source>
        <dbReference type="EMBL" id="MCI3238832.1"/>
    </source>
</evidence>
<comment type="subcellular location">
    <subcellularLocation>
        <location evidence="1">Periplasm</location>
    </subcellularLocation>
</comment>
<evidence type="ECO:0000256" key="2">
    <source>
        <dbReference type="ARBA" id="ARBA00010742"/>
    </source>
</evidence>
<dbReference type="SUPFAM" id="SSF53850">
    <property type="entry name" value="Periplasmic binding protein-like II"/>
    <property type="match status" value="1"/>
</dbReference>
<dbReference type="PANTHER" id="PTHR30024:SF47">
    <property type="entry name" value="TAURINE-BINDING PERIPLASMIC PROTEIN"/>
    <property type="match status" value="1"/>
</dbReference>
<evidence type="ECO:0000256" key="1">
    <source>
        <dbReference type="ARBA" id="ARBA00004418"/>
    </source>
</evidence>
<comment type="similarity">
    <text evidence="2">Belongs to the bacterial solute-binding protein SsuA/TauA family.</text>
</comment>
<gene>
    <name evidence="7" type="ORF">MQN93_03735</name>
</gene>
<feature type="region of interest" description="Disordered" evidence="4">
    <location>
        <begin position="298"/>
        <end position="323"/>
    </location>
</feature>
<dbReference type="PANTHER" id="PTHR30024">
    <property type="entry name" value="ALIPHATIC SULFONATES-BINDING PROTEIN-RELATED"/>
    <property type="match status" value="1"/>
</dbReference>
<evidence type="ECO:0000256" key="5">
    <source>
        <dbReference type="SAM" id="SignalP"/>
    </source>
</evidence>
<evidence type="ECO:0000256" key="3">
    <source>
        <dbReference type="ARBA" id="ARBA00022729"/>
    </source>
</evidence>
<comment type="caution">
    <text evidence="7">The sequence shown here is derived from an EMBL/GenBank/DDBJ whole genome shotgun (WGS) entry which is preliminary data.</text>
</comment>
<dbReference type="Proteomes" id="UP001165270">
    <property type="component" value="Unassembled WGS sequence"/>
</dbReference>
<dbReference type="Pfam" id="PF09084">
    <property type="entry name" value="NMT1"/>
    <property type="match status" value="1"/>
</dbReference>
<organism evidence="7 8">
    <name type="scientific">Streptomyces spinosisporus</name>
    <dbReference type="NCBI Taxonomy" id="2927582"/>
    <lineage>
        <taxon>Bacteria</taxon>
        <taxon>Bacillati</taxon>
        <taxon>Actinomycetota</taxon>
        <taxon>Actinomycetes</taxon>
        <taxon>Kitasatosporales</taxon>
        <taxon>Streptomycetaceae</taxon>
        <taxon>Streptomyces</taxon>
    </lineage>
</organism>
<feature type="signal peptide" evidence="5">
    <location>
        <begin position="1"/>
        <end position="19"/>
    </location>
</feature>
<protein>
    <submittedName>
        <fullName evidence="7">ABC transporter substrate-binding protein</fullName>
    </submittedName>
</protein>
<evidence type="ECO:0000259" key="6">
    <source>
        <dbReference type="Pfam" id="PF09084"/>
    </source>
</evidence>
<dbReference type="RefSeq" id="WP_016431496.1">
    <property type="nucleotide sequence ID" value="NZ_JALDAX010000001.1"/>
</dbReference>
<feature type="domain" description="SsuA/THI5-like" evidence="6">
    <location>
        <begin position="50"/>
        <end position="266"/>
    </location>
</feature>
<dbReference type="Gene3D" id="3.40.190.10">
    <property type="entry name" value="Periplasmic binding protein-like II"/>
    <property type="match status" value="2"/>
</dbReference>
<feature type="chain" id="PRO_5047174675" evidence="5">
    <location>
        <begin position="20"/>
        <end position="323"/>
    </location>
</feature>
<keyword evidence="3 5" id="KW-0732">Signal</keyword>
<sequence length="323" mass="33644">MRRLIAGLTTGTFLLAATACGSSGGSGSSDGGASSGGTTTIKVSTIPIVDTAPLYVGQAKGFYAKHGLKLTISQAQGGAAIVPGVVSGQYQFGFSNVTSLLIAQTNNVPVKAVAEGNNSTGKENADFCGLLVPKGSSITSAKQLAGKKVAVNNLNNIGDTTVRASVRKAGGDPSKIKFVELPFDQMPAALDKGQVDGAFIVEPAFTQAKSEGAKNVGSPFVDAAENLTVAMFFTSQQYAQKNPDVVKRFQEATKEALAYSDKHPDEVRKIVGTYTKIPSALLSKMTLPRWPAEPNKASIEALAKQGEQDGLFKSTPDVDKLMP</sequence>
<accession>A0ABS9X9S2</accession>
<reference evidence="7" key="1">
    <citation type="submission" date="2022-03" db="EMBL/GenBank/DDBJ databases">
        <title>Streptomyces 7R015 and 7R016 isolated from Barleria lupulina in Thailand.</title>
        <authorList>
            <person name="Kanchanasin P."/>
            <person name="Phongsopitanun W."/>
            <person name="Tanasupawat S."/>
        </authorList>
    </citation>
    <scope>NUCLEOTIDE SEQUENCE</scope>
    <source>
        <strain evidence="7">7R016</strain>
    </source>
</reference>
<name>A0ABS9X9S2_9ACTN</name>
<dbReference type="InterPro" id="IPR015168">
    <property type="entry name" value="SsuA/THI5"/>
</dbReference>
<dbReference type="CDD" id="cd13652">
    <property type="entry name" value="PBP2_ThiY_THI5_like_1"/>
    <property type="match status" value="1"/>
</dbReference>
<proteinExistence type="inferred from homology"/>
<evidence type="ECO:0000256" key="4">
    <source>
        <dbReference type="SAM" id="MobiDB-lite"/>
    </source>
</evidence>